<dbReference type="Pfam" id="PF16867">
    <property type="entry name" value="DMSP_lyase"/>
    <property type="match status" value="1"/>
</dbReference>
<dbReference type="GO" id="GO:0047869">
    <property type="term" value="F:dimethylpropiothetin dethiomethylase activity"/>
    <property type="evidence" value="ECO:0007669"/>
    <property type="project" value="InterPro"/>
</dbReference>
<dbReference type="SUPFAM" id="SSF51182">
    <property type="entry name" value="RmlC-like cupins"/>
    <property type="match status" value="1"/>
</dbReference>
<proteinExistence type="predicted"/>
<evidence type="ECO:0000313" key="1">
    <source>
        <dbReference type="EMBL" id="SVD46754.1"/>
    </source>
</evidence>
<protein>
    <recommendedName>
        <fullName evidence="2">Cupin 2 conserved barrel domain-containing protein</fullName>
    </recommendedName>
</protein>
<evidence type="ECO:0008006" key="2">
    <source>
        <dbReference type="Google" id="ProtNLM"/>
    </source>
</evidence>
<dbReference type="EMBL" id="UINC01152528">
    <property type="protein sequence ID" value="SVD46754.1"/>
    <property type="molecule type" value="Genomic_DNA"/>
</dbReference>
<dbReference type="InterPro" id="IPR031723">
    <property type="entry name" value="DMSP_lyase"/>
</dbReference>
<accession>A0A382VJW8</accession>
<feature type="non-terminal residue" evidence="1">
    <location>
        <position position="159"/>
    </location>
</feature>
<organism evidence="1">
    <name type="scientific">marine metagenome</name>
    <dbReference type="NCBI Taxonomy" id="408172"/>
    <lineage>
        <taxon>unclassified sequences</taxon>
        <taxon>metagenomes</taxon>
        <taxon>ecological metagenomes</taxon>
    </lineage>
</organism>
<reference evidence="1" key="1">
    <citation type="submission" date="2018-05" db="EMBL/GenBank/DDBJ databases">
        <authorList>
            <person name="Lanie J.A."/>
            <person name="Ng W.-L."/>
            <person name="Kazmierczak K.M."/>
            <person name="Andrzejewski T.M."/>
            <person name="Davidsen T.M."/>
            <person name="Wayne K.J."/>
            <person name="Tettelin H."/>
            <person name="Glass J.I."/>
            <person name="Rusch D."/>
            <person name="Podicherti R."/>
            <person name="Tsui H.-C.T."/>
            <person name="Winkler M.E."/>
        </authorList>
    </citation>
    <scope>NUCLEOTIDE SEQUENCE</scope>
</reference>
<dbReference type="Gene3D" id="2.60.120.10">
    <property type="entry name" value="Jelly Rolls"/>
    <property type="match status" value="1"/>
</dbReference>
<dbReference type="AlphaFoldDB" id="A0A382VJW8"/>
<dbReference type="InterPro" id="IPR011051">
    <property type="entry name" value="RmlC_Cupin_sf"/>
</dbReference>
<gene>
    <name evidence="1" type="ORF">METZ01_LOCUS399608</name>
</gene>
<dbReference type="InterPro" id="IPR014710">
    <property type="entry name" value="RmlC-like_jellyroll"/>
</dbReference>
<sequence>MIYNPEFHLSSLISEMIKVFRKHHYKDLEEKLKKIANDNHVISSQKEMARRDFIPNLEYSLDNITGEMVTFADYTARLSEQVQWHQASRGVPEFFEGGYSFSVIIGDSGLVPSTNIRMGLYLQNQNVDYPSHAHEAEEYYLILSGHGSWQIGNSWYDAI</sequence>
<name>A0A382VJW8_9ZZZZ</name>